<dbReference type="PANTHER" id="PTHR34406:SF1">
    <property type="entry name" value="PROTEIN YCEI"/>
    <property type="match status" value="1"/>
</dbReference>
<evidence type="ECO:0000259" key="2">
    <source>
        <dbReference type="SMART" id="SM00867"/>
    </source>
</evidence>
<dbReference type="SMART" id="SM00867">
    <property type="entry name" value="YceI"/>
    <property type="match status" value="1"/>
</dbReference>
<evidence type="ECO:0000313" key="4">
    <source>
        <dbReference type="Proteomes" id="UP001176960"/>
    </source>
</evidence>
<feature type="chain" id="PRO_5041414082" evidence="1">
    <location>
        <begin position="22"/>
        <end position="195"/>
    </location>
</feature>
<comment type="caution">
    <text evidence="3">The sequence shown here is derived from an EMBL/GenBank/DDBJ whole genome shotgun (WGS) entry which is preliminary data.</text>
</comment>
<protein>
    <submittedName>
        <fullName evidence="3">YceI family protein</fullName>
    </submittedName>
</protein>
<dbReference type="AlphaFoldDB" id="A0AA35XWW4"/>
<reference evidence="3" key="1">
    <citation type="submission" date="2023-03" db="EMBL/GenBank/DDBJ databases">
        <authorList>
            <person name="Cleenwerck I."/>
        </authorList>
    </citation>
    <scope>NUCLEOTIDE SEQUENCE</scope>
    <source>
        <strain evidence="3">LMG 32879</strain>
    </source>
</reference>
<dbReference type="InterPro" id="IPR036761">
    <property type="entry name" value="TTHA0802/YceI-like_sf"/>
</dbReference>
<dbReference type="SUPFAM" id="SSF101874">
    <property type="entry name" value="YceI-like"/>
    <property type="match status" value="1"/>
</dbReference>
<evidence type="ECO:0000313" key="3">
    <source>
        <dbReference type="EMBL" id="CAI9119657.1"/>
    </source>
</evidence>
<sequence length="195" mass="20674">MKKIPALLIALALTVTPVAQAAEVRSGVYTVEPGHTQVGFSLLHFGFTPYSGLFSGATGTLVLDPARPAASKLDVSVKIDTVQTTSDRLTDELKAADWFDAAKYPEAHFVSTKVTATGAETATIDGHLTLHGITRPVTLKARFIGAGVNPMDKAYTVGFEARGVIHRSEFGVSKYVPMVGDNVTLTIAGAFEKQP</sequence>
<dbReference type="RefSeq" id="WP_289841642.1">
    <property type="nucleotide sequence ID" value="NZ_CATKSH010000002.1"/>
</dbReference>
<dbReference type="Proteomes" id="UP001176960">
    <property type="component" value="Unassembled WGS sequence"/>
</dbReference>
<dbReference type="EMBL" id="CATKSH010000002">
    <property type="protein sequence ID" value="CAI9119657.1"/>
    <property type="molecule type" value="Genomic_DNA"/>
</dbReference>
<gene>
    <name evidence="3" type="ORF">LMG32879_000477</name>
</gene>
<dbReference type="InterPro" id="IPR007372">
    <property type="entry name" value="Lipid/polyisoprenoid-bd_YceI"/>
</dbReference>
<keyword evidence="4" id="KW-1185">Reference proteome</keyword>
<dbReference type="Pfam" id="PF04264">
    <property type="entry name" value="YceI"/>
    <property type="match status" value="1"/>
</dbReference>
<feature type="signal peptide" evidence="1">
    <location>
        <begin position="1"/>
        <end position="21"/>
    </location>
</feature>
<dbReference type="PANTHER" id="PTHR34406">
    <property type="entry name" value="PROTEIN YCEI"/>
    <property type="match status" value="1"/>
</dbReference>
<dbReference type="Gene3D" id="2.40.128.110">
    <property type="entry name" value="Lipid/polyisoprenoid-binding, YceI-like"/>
    <property type="match status" value="1"/>
</dbReference>
<evidence type="ECO:0000256" key="1">
    <source>
        <dbReference type="SAM" id="SignalP"/>
    </source>
</evidence>
<keyword evidence="1" id="KW-0732">Signal</keyword>
<feature type="domain" description="Lipid/polyisoprenoid-binding YceI-like" evidence="2">
    <location>
        <begin position="28"/>
        <end position="192"/>
    </location>
</feature>
<name>A0AA35XWW4_9PROT</name>
<organism evidence="3 4">
    <name type="scientific">Brytella acorum</name>
    <dbReference type="NCBI Taxonomy" id="2959299"/>
    <lineage>
        <taxon>Bacteria</taxon>
        <taxon>Pseudomonadati</taxon>
        <taxon>Pseudomonadota</taxon>
        <taxon>Alphaproteobacteria</taxon>
        <taxon>Acetobacterales</taxon>
        <taxon>Acetobacteraceae</taxon>
        <taxon>Brytella</taxon>
    </lineage>
</organism>
<proteinExistence type="predicted"/>
<accession>A0AA35XWW4</accession>